<dbReference type="PANTHER" id="PTHR47855:SF3">
    <property type="entry name" value="SMALL POLYPEPTIDE DEVIL 1-RELATED"/>
    <property type="match status" value="1"/>
</dbReference>
<evidence type="ECO:0000256" key="4">
    <source>
        <dbReference type="ARBA" id="ARBA00022692"/>
    </source>
</evidence>
<keyword evidence="2" id="KW-0217">Developmental protein</keyword>
<dbReference type="OrthoDB" id="1057178at2759"/>
<evidence type="ECO:0000256" key="2">
    <source>
        <dbReference type="ARBA" id="ARBA00022473"/>
    </source>
</evidence>
<dbReference type="EMBL" id="CM009293">
    <property type="protein sequence ID" value="RQO89188.1"/>
    <property type="molecule type" value="Genomic_DNA"/>
</dbReference>
<comment type="similarity">
    <text evidence="7">Belongs to the DVL/RTFL small polypeptides family.</text>
</comment>
<evidence type="ECO:0000256" key="1">
    <source>
        <dbReference type="ARBA" id="ARBA00004162"/>
    </source>
</evidence>
<comment type="subcellular location">
    <subcellularLocation>
        <location evidence="1">Cell membrane</location>
        <topology evidence="1">Single-pass membrane protein</topology>
    </subcellularLocation>
</comment>
<gene>
    <name evidence="8" type="ORF">POPTR_004G102950</name>
</gene>
<dbReference type="GO" id="GO:0008285">
    <property type="term" value="P:negative regulation of cell population proliferation"/>
    <property type="evidence" value="ECO:0007669"/>
    <property type="project" value="InterPro"/>
</dbReference>
<evidence type="ECO:0000313" key="9">
    <source>
        <dbReference type="Proteomes" id="UP000006729"/>
    </source>
</evidence>
<proteinExistence type="inferred from homology"/>
<protein>
    <recommendedName>
        <fullName evidence="10">DVL family protein</fullName>
    </recommendedName>
</protein>
<dbReference type="Proteomes" id="UP000006729">
    <property type="component" value="Chromosome 4"/>
</dbReference>
<dbReference type="Gramene" id="Potri.004G102950.1.v4.1">
    <property type="protein sequence ID" value="Potri.004G102950.1.v4.1"/>
    <property type="gene ID" value="Potri.004G102950.v4.1"/>
</dbReference>
<organism evidence="8 9">
    <name type="scientific">Populus trichocarpa</name>
    <name type="common">Western balsam poplar</name>
    <name type="synonym">Populus balsamifera subsp. trichocarpa</name>
    <dbReference type="NCBI Taxonomy" id="3694"/>
    <lineage>
        <taxon>Eukaryota</taxon>
        <taxon>Viridiplantae</taxon>
        <taxon>Streptophyta</taxon>
        <taxon>Embryophyta</taxon>
        <taxon>Tracheophyta</taxon>
        <taxon>Spermatophyta</taxon>
        <taxon>Magnoliopsida</taxon>
        <taxon>eudicotyledons</taxon>
        <taxon>Gunneridae</taxon>
        <taxon>Pentapetalae</taxon>
        <taxon>rosids</taxon>
        <taxon>fabids</taxon>
        <taxon>Malpighiales</taxon>
        <taxon>Salicaceae</taxon>
        <taxon>Saliceae</taxon>
        <taxon>Populus</taxon>
    </lineage>
</organism>
<evidence type="ECO:0000256" key="6">
    <source>
        <dbReference type="ARBA" id="ARBA00023136"/>
    </source>
</evidence>
<accession>A0A3N7G5Q6</accession>
<dbReference type="GO" id="GO:0005886">
    <property type="term" value="C:plasma membrane"/>
    <property type="evidence" value="ECO:0007669"/>
    <property type="project" value="UniProtKB-SubCell"/>
</dbReference>
<reference evidence="8 9" key="1">
    <citation type="journal article" date="2006" name="Science">
        <title>The genome of black cottonwood, Populus trichocarpa (Torr. &amp; Gray).</title>
        <authorList>
            <person name="Tuskan G.A."/>
            <person name="Difazio S."/>
            <person name="Jansson S."/>
            <person name="Bohlmann J."/>
            <person name="Grigoriev I."/>
            <person name="Hellsten U."/>
            <person name="Putnam N."/>
            <person name="Ralph S."/>
            <person name="Rombauts S."/>
            <person name="Salamov A."/>
            <person name="Schein J."/>
            <person name="Sterck L."/>
            <person name="Aerts A."/>
            <person name="Bhalerao R.R."/>
            <person name="Bhalerao R.P."/>
            <person name="Blaudez D."/>
            <person name="Boerjan W."/>
            <person name="Brun A."/>
            <person name="Brunner A."/>
            <person name="Busov V."/>
            <person name="Campbell M."/>
            <person name="Carlson J."/>
            <person name="Chalot M."/>
            <person name="Chapman J."/>
            <person name="Chen G.L."/>
            <person name="Cooper D."/>
            <person name="Coutinho P.M."/>
            <person name="Couturier J."/>
            <person name="Covert S."/>
            <person name="Cronk Q."/>
            <person name="Cunningham R."/>
            <person name="Davis J."/>
            <person name="Degroeve S."/>
            <person name="Dejardin A."/>
            <person name="Depamphilis C."/>
            <person name="Detter J."/>
            <person name="Dirks B."/>
            <person name="Dubchak I."/>
            <person name="Duplessis S."/>
            <person name="Ehlting J."/>
            <person name="Ellis B."/>
            <person name="Gendler K."/>
            <person name="Goodstein D."/>
            <person name="Gribskov M."/>
            <person name="Grimwood J."/>
            <person name="Groover A."/>
            <person name="Gunter L."/>
            <person name="Hamberger B."/>
            <person name="Heinze B."/>
            <person name="Helariutta Y."/>
            <person name="Henrissat B."/>
            <person name="Holligan D."/>
            <person name="Holt R."/>
            <person name="Huang W."/>
            <person name="Islam-Faridi N."/>
            <person name="Jones S."/>
            <person name="Jones-Rhoades M."/>
            <person name="Jorgensen R."/>
            <person name="Joshi C."/>
            <person name="Kangasjarvi J."/>
            <person name="Karlsson J."/>
            <person name="Kelleher C."/>
            <person name="Kirkpatrick R."/>
            <person name="Kirst M."/>
            <person name="Kohler A."/>
            <person name="Kalluri U."/>
            <person name="Larimer F."/>
            <person name="Leebens-Mack J."/>
            <person name="Leple J.C."/>
            <person name="Locascio P."/>
            <person name="Lou Y."/>
            <person name="Lucas S."/>
            <person name="Martin F."/>
            <person name="Montanini B."/>
            <person name="Napoli C."/>
            <person name="Nelson D.R."/>
            <person name="Nelson C."/>
            <person name="Nieminen K."/>
            <person name="Nilsson O."/>
            <person name="Pereda V."/>
            <person name="Peter G."/>
            <person name="Philippe R."/>
            <person name="Pilate G."/>
            <person name="Poliakov A."/>
            <person name="Razumovskaya J."/>
            <person name="Richardson P."/>
            <person name="Rinaldi C."/>
            <person name="Ritland K."/>
            <person name="Rouze P."/>
            <person name="Ryaboy D."/>
            <person name="Schmutz J."/>
            <person name="Schrader J."/>
            <person name="Segerman B."/>
            <person name="Shin H."/>
            <person name="Siddiqui A."/>
            <person name="Sterky F."/>
            <person name="Terry A."/>
            <person name="Tsai C.J."/>
            <person name="Uberbacher E."/>
            <person name="Unneberg P."/>
            <person name="Vahala J."/>
            <person name="Wall K."/>
            <person name="Wessler S."/>
            <person name="Yang G."/>
            <person name="Yin T."/>
            <person name="Douglas C."/>
            <person name="Marra M."/>
            <person name="Sandberg G."/>
            <person name="Van de Peer Y."/>
            <person name="Rokhsar D."/>
        </authorList>
    </citation>
    <scope>NUCLEOTIDE SEQUENCE [LARGE SCALE GENOMIC DNA]</scope>
    <source>
        <strain evidence="9">cv. Nisqually</strain>
    </source>
</reference>
<keyword evidence="5" id="KW-1133">Transmembrane helix</keyword>
<dbReference type="InterPro" id="IPR052153">
    <property type="entry name" value="DVL/RTFL_small_peptides"/>
</dbReference>
<dbReference type="GO" id="GO:0048367">
    <property type="term" value="P:shoot system development"/>
    <property type="evidence" value="ECO:0007669"/>
    <property type="project" value="UniProtKB-ARBA"/>
</dbReference>
<evidence type="ECO:0000256" key="3">
    <source>
        <dbReference type="ARBA" id="ARBA00022475"/>
    </source>
</evidence>
<dbReference type="Pfam" id="PF08137">
    <property type="entry name" value="DVL"/>
    <property type="match status" value="1"/>
</dbReference>
<keyword evidence="9" id="KW-1185">Reference proteome</keyword>
<keyword evidence="4" id="KW-0812">Transmembrane</keyword>
<dbReference type="InParanoid" id="A0A3N7G5Q6"/>
<keyword evidence="6" id="KW-0472">Membrane</keyword>
<name>A0A3N7G5Q6_POPTR</name>
<dbReference type="AlphaFoldDB" id="A0A3N7G5Q6"/>
<evidence type="ECO:0000313" key="8">
    <source>
        <dbReference type="EMBL" id="RQO89188.1"/>
    </source>
</evidence>
<evidence type="ECO:0000256" key="5">
    <source>
        <dbReference type="ARBA" id="ARBA00022989"/>
    </source>
</evidence>
<evidence type="ECO:0008006" key="10">
    <source>
        <dbReference type="Google" id="ProtNLM"/>
    </source>
</evidence>
<dbReference type="InterPro" id="IPR012552">
    <property type="entry name" value="DVL"/>
</dbReference>
<sequence length="47" mass="5695">MKMMSQATMEESKKKMSCRRLGGYLRQQKGRLYIIRRCVVMLLCWHD</sequence>
<keyword evidence="3" id="KW-1003">Cell membrane</keyword>
<dbReference type="PANTHER" id="PTHR47855">
    <property type="entry name" value="OS01G0525701 PROTEIN"/>
    <property type="match status" value="1"/>
</dbReference>
<evidence type="ECO:0000256" key="7">
    <source>
        <dbReference type="ARBA" id="ARBA00024340"/>
    </source>
</evidence>